<feature type="domain" description="SHOCT" evidence="1">
    <location>
        <begin position="161"/>
        <end position="188"/>
    </location>
</feature>
<gene>
    <name evidence="2" type="ORF">HMPREF0391_11172</name>
</gene>
<dbReference type="InterPro" id="IPR018649">
    <property type="entry name" value="SHOCT"/>
</dbReference>
<dbReference type="Proteomes" id="UP000004063">
    <property type="component" value="Chromosome"/>
</dbReference>
<dbReference type="eggNOG" id="ENOG5033CXV">
    <property type="taxonomic scope" value="Bacteria"/>
</dbReference>
<comment type="caution">
    <text evidence="2">The sequence shown here is derived from an EMBL/GenBank/DDBJ whole genome shotgun (WGS) entry which is preliminary data.</text>
</comment>
<dbReference type="OrthoDB" id="24890at1737404"/>
<dbReference type="HOGENOM" id="CLU_1576066_0_0_9"/>
<organism evidence="2">
    <name type="scientific">Finegoldia magna ATCC 53516</name>
    <dbReference type="NCBI Taxonomy" id="525282"/>
    <lineage>
        <taxon>Bacteria</taxon>
        <taxon>Bacillati</taxon>
        <taxon>Bacillota</taxon>
        <taxon>Tissierellia</taxon>
        <taxon>Tissierellales</taxon>
        <taxon>Peptoniphilaceae</taxon>
        <taxon>Finegoldia</taxon>
    </lineage>
</organism>
<reference evidence="2" key="1">
    <citation type="submission" date="2010-05" db="EMBL/GenBank/DDBJ databases">
        <authorList>
            <person name="Muzny D."/>
            <person name="Qin X."/>
            <person name="Buhay C."/>
            <person name="Dugan-Rocha S."/>
            <person name="Ding Y."/>
            <person name="Chen G."/>
            <person name="Hawes A."/>
            <person name="Holder M."/>
            <person name="Jhangiani S."/>
            <person name="Johnson A."/>
            <person name="Khan Z."/>
            <person name="Li Z."/>
            <person name="Liu W."/>
            <person name="Liu X."/>
            <person name="Perez L."/>
            <person name="Shen H."/>
            <person name="Wang Q."/>
            <person name="Watt J."/>
            <person name="Xi L."/>
            <person name="Xin Y."/>
            <person name="Zhou J."/>
            <person name="Deng J."/>
            <person name="Jiang H."/>
            <person name="Liu Y."/>
            <person name="Qu J."/>
            <person name="Song X.-Z."/>
            <person name="Zhang L."/>
            <person name="Villasana D."/>
            <person name="Johnson A."/>
            <person name="Liu J."/>
            <person name="Liyanage D."/>
            <person name="Lorensuhewa L."/>
            <person name="Robinson T."/>
            <person name="Song A."/>
            <person name="Song B.-B."/>
            <person name="Dinh H."/>
            <person name="Thornton R."/>
            <person name="Coyle M."/>
            <person name="Francisco L."/>
            <person name="Jackson L."/>
            <person name="Javaid M."/>
            <person name="Korchina V."/>
            <person name="Kovar C."/>
            <person name="Mata R."/>
            <person name="Mathew T."/>
            <person name="Ngo R."/>
            <person name="Nguyen L."/>
            <person name="Nguyen N."/>
            <person name="Okwuonu G."/>
            <person name="Ongeri F."/>
            <person name="Pham C."/>
            <person name="Simmons D."/>
            <person name="Wilczek-Boney K."/>
            <person name="Hale W."/>
            <person name="Jakkamsetti A."/>
            <person name="Pham P."/>
            <person name="Ruth R."/>
            <person name="San Lucas F."/>
            <person name="Warren J."/>
            <person name="Zhang J."/>
            <person name="Zhao Z."/>
            <person name="Zhou C."/>
            <person name="Zhu D."/>
            <person name="Lee S."/>
            <person name="Bess C."/>
            <person name="Blankenburg K."/>
            <person name="Forbes L."/>
            <person name="Fu Q."/>
            <person name="Gubbala S."/>
            <person name="Hirani K."/>
            <person name="Jayaseelan J.C."/>
            <person name="Lara F."/>
            <person name="Munidasa M."/>
            <person name="Palculict T."/>
            <person name="Patil S."/>
            <person name="Pu L.-L."/>
            <person name="Saada N."/>
            <person name="Tang L."/>
            <person name="Weissenberger G."/>
            <person name="Zhu Y."/>
            <person name="Hemphill L."/>
            <person name="Shang Y."/>
            <person name="Youmans B."/>
            <person name="Ayvaz T."/>
            <person name="Ross M."/>
            <person name="Santibanez J."/>
            <person name="Aqrawi P."/>
            <person name="Gross S."/>
            <person name="Joshi V."/>
            <person name="Fowler G."/>
            <person name="Nazareth L."/>
            <person name="Reid J."/>
            <person name="Worley K."/>
            <person name="Petrosino J."/>
            <person name="Highlander S."/>
            <person name="Gibbs R."/>
        </authorList>
    </citation>
    <scope>NUCLEOTIDE SEQUENCE [LARGE SCALE GENOMIC DNA]</scope>
    <source>
        <strain evidence="2">ATCC 53516</strain>
    </source>
</reference>
<name>D6S9N6_FINMA</name>
<evidence type="ECO:0000259" key="1">
    <source>
        <dbReference type="Pfam" id="PF09851"/>
    </source>
</evidence>
<dbReference type="EMBL" id="ACHM02000002">
    <property type="protein sequence ID" value="EFH93514.1"/>
    <property type="molecule type" value="Genomic_DNA"/>
</dbReference>
<dbReference type="AlphaFoldDB" id="D6S9N6"/>
<proteinExistence type="predicted"/>
<accession>D6S9N6</accession>
<sequence length="189" mass="21926">MIFSENIYIMTDPKIQNVLFSIAQENFQSDETVFLAIKGAFKEYIFVTDRSIYIYKTGFMTGRTFGYSLFQLDHANISSVQLHKNFGGTGYIEIVGIGMQNQKDLSYWSSDKDKNPSRMENMVSFGDISLASEVVKRIRELISKNNSGNYETIHTSEDKFEEIKKFKELLDMDIITKEEFEQKKNELLK</sequence>
<dbReference type="RefSeq" id="WP_002835994.1">
    <property type="nucleotide sequence ID" value="NZ_CM000955.1"/>
</dbReference>
<evidence type="ECO:0000313" key="2">
    <source>
        <dbReference type="EMBL" id="EFH93514.1"/>
    </source>
</evidence>
<protein>
    <recommendedName>
        <fullName evidence="1">SHOCT domain-containing protein</fullName>
    </recommendedName>
</protein>
<dbReference type="Pfam" id="PF09851">
    <property type="entry name" value="SHOCT"/>
    <property type="match status" value="1"/>
</dbReference>